<dbReference type="AlphaFoldDB" id="A0A7J9LU59"/>
<name>A0A7J9LU59_GOSSC</name>
<feature type="domain" description="UspA" evidence="1">
    <location>
        <begin position="4"/>
        <end position="168"/>
    </location>
</feature>
<dbReference type="OrthoDB" id="1901889at2759"/>
<dbReference type="Gene3D" id="3.40.50.620">
    <property type="entry name" value="HUPs"/>
    <property type="match status" value="1"/>
</dbReference>
<proteinExistence type="predicted"/>
<dbReference type="InterPro" id="IPR014729">
    <property type="entry name" value="Rossmann-like_a/b/a_fold"/>
</dbReference>
<dbReference type="Proteomes" id="UP000593576">
    <property type="component" value="Unassembled WGS sequence"/>
</dbReference>
<dbReference type="InterPro" id="IPR006016">
    <property type="entry name" value="UspA"/>
</dbReference>
<reference evidence="2 3" key="1">
    <citation type="journal article" date="2019" name="Genome Biol. Evol.">
        <title>Insights into the evolution of the New World diploid cottons (Gossypium, subgenus Houzingenia) based on genome sequencing.</title>
        <authorList>
            <person name="Grover C.E."/>
            <person name="Arick M.A. 2nd"/>
            <person name="Thrash A."/>
            <person name="Conover J.L."/>
            <person name="Sanders W.S."/>
            <person name="Peterson D.G."/>
            <person name="Frelichowski J.E."/>
            <person name="Scheffler J.A."/>
            <person name="Scheffler B.E."/>
            <person name="Wendel J.F."/>
        </authorList>
    </citation>
    <scope>NUCLEOTIDE SEQUENCE [LARGE SCALE GENOMIC DNA]</scope>
    <source>
        <strain evidence="2">1</strain>
        <tissue evidence="2">Leaf</tissue>
    </source>
</reference>
<evidence type="ECO:0000259" key="1">
    <source>
        <dbReference type="Pfam" id="PF00582"/>
    </source>
</evidence>
<dbReference type="PANTHER" id="PTHR47848:SF1">
    <property type="entry name" value="ADENINE NUCLEOTIDE ALPHA HYDROLASES-LIKE SUPERFAMILY PROTEIN"/>
    <property type="match status" value="1"/>
</dbReference>
<sequence length="246" mass="27827">MDVRKIVVVVEDVDVSRKALQWSLHNLLRYGDLLTLLHVFTATKSRNKKKARLLRLQGYQLALSFKEICNSNFFNVSESTHPLTPPTPLKSLIKRLVFFVLYNIVEQTNIEMVVTEGDQEGRKIVAMVREIGASVLVVGLHHQSFLYRLALGHDNIANSLSCRVLAIKQPELSPPPQLRAKTREKLPPLDSSTTMDFSQIEISGLHVPDIPPPKIPYRICPSPSAIIWRPRGSRKKKSCSMEELDV</sequence>
<dbReference type="Pfam" id="PF00582">
    <property type="entry name" value="Usp"/>
    <property type="match status" value="1"/>
</dbReference>
<organism evidence="2 3">
    <name type="scientific">Gossypium schwendimanii</name>
    <name type="common">Cotton</name>
    <dbReference type="NCBI Taxonomy" id="34291"/>
    <lineage>
        <taxon>Eukaryota</taxon>
        <taxon>Viridiplantae</taxon>
        <taxon>Streptophyta</taxon>
        <taxon>Embryophyta</taxon>
        <taxon>Tracheophyta</taxon>
        <taxon>Spermatophyta</taxon>
        <taxon>Magnoliopsida</taxon>
        <taxon>eudicotyledons</taxon>
        <taxon>Gunneridae</taxon>
        <taxon>Pentapetalae</taxon>
        <taxon>rosids</taxon>
        <taxon>malvids</taxon>
        <taxon>Malvales</taxon>
        <taxon>Malvaceae</taxon>
        <taxon>Malvoideae</taxon>
        <taxon>Gossypium</taxon>
    </lineage>
</organism>
<dbReference type="PANTHER" id="PTHR47848">
    <property type="entry name" value="ADENINE NUCLEOTIDE ALPHA HYDROLASES-LIKE SUPERFAMILY PROTEIN"/>
    <property type="match status" value="1"/>
</dbReference>
<dbReference type="EMBL" id="JABFAF010000008">
    <property type="protein sequence ID" value="MBA0862147.1"/>
    <property type="molecule type" value="Genomic_DNA"/>
</dbReference>
<evidence type="ECO:0000313" key="3">
    <source>
        <dbReference type="Proteomes" id="UP000593576"/>
    </source>
</evidence>
<gene>
    <name evidence="2" type="ORF">Goshw_005089</name>
</gene>
<protein>
    <recommendedName>
        <fullName evidence="1">UspA domain-containing protein</fullName>
    </recommendedName>
</protein>
<comment type="caution">
    <text evidence="2">The sequence shown here is derived from an EMBL/GenBank/DDBJ whole genome shotgun (WGS) entry which is preliminary data.</text>
</comment>
<accession>A0A7J9LU59</accession>
<dbReference type="SUPFAM" id="SSF52402">
    <property type="entry name" value="Adenine nucleotide alpha hydrolases-like"/>
    <property type="match status" value="1"/>
</dbReference>
<keyword evidence="3" id="KW-1185">Reference proteome</keyword>
<evidence type="ECO:0000313" key="2">
    <source>
        <dbReference type="EMBL" id="MBA0862147.1"/>
    </source>
</evidence>